<dbReference type="AlphaFoldDB" id="A0A6J6N3X3"/>
<evidence type="ECO:0000256" key="1">
    <source>
        <dbReference type="ARBA" id="ARBA00022490"/>
    </source>
</evidence>
<dbReference type="GO" id="GO:0032259">
    <property type="term" value="P:methylation"/>
    <property type="evidence" value="ECO:0007669"/>
    <property type="project" value="UniProtKB-KW"/>
</dbReference>
<dbReference type="InterPro" id="IPR008189">
    <property type="entry name" value="rRNA_ssu_MeTfrase_I"/>
</dbReference>
<evidence type="ECO:0000256" key="3">
    <source>
        <dbReference type="ARBA" id="ARBA00022603"/>
    </source>
</evidence>
<dbReference type="InterPro" id="IPR035996">
    <property type="entry name" value="4pyrrol_Methylase_sf"/>
</dbReference>
<dbReference type="SUPFAM" id="SSF53790">
    <property type="entry name" value="Tetrapyrrole methylase"/>
    <property type="match status" value="1"/>
</dbReference>
<dbReference type="HAMAP" id="MF_01877">
    <property type="entry name" value="16SrRNA_methyltr_I"/>
    <property type="match status" value="1"/>
</dbReference>
<evidence type="ECO:0000256" key="5">
    <source>
        <dbReference type="ARBA" id="ARBA00022691"/>
    </source>
</evidence>
<dbReference type="PIRSF" id="PIRSF005917">
    <property type="entry name" value="MTase_YraL"/>
    <property type="match status" value="1"/>
</dbReference>
<dbReference type="GO" id="GO:0008168">
    <property type="term" value="F:methyltransferase activity"/>
    <property type="evidence" value="ECO:0007669"/>
    <property type="project" value="UniProtKB-KW"/>
</dbReference>
<dbReference type="CDD" id="cd11648">
    <property type="entry name" value="RsmI"/>
    <property type="match status" value="1"/>
</dbReference>
<accession>A0A6J6N3X3</accession>
<evidence type="ECO:0000313" key="7">
    <source>
        <dbReference type="EMBL" id="CAB4679574.1"/>
    </source>
</evidence>
<keyword evidence="1" id="KW-0963">Cytoplasm</keyword>
<dbReference type="InterPro" id="IPR014777">
    <property type="entry name" value="4pyrrole_Mease_sub1"/>
</dbReference>
<evidence type="ECO:0000256" key="4">
    <source>
        <dbReference type="ARBA" id="ARBA00022679"/>
    </source>
</evidence>
<dbReference type="InterPro" id="IPR014776">
    <property type="entry name" value="4pyrrole_Mease_sub2"/>
</dbReference>
<dbReference type="PANTHER" id="PTHR46111">
    <property type="entry name" value="RIBOSOMAL RNA SMALL SUBUNIT METHYLTRANSFERASE I"/>
    <property type="match status" value="1"/>
</dbReference>
<dbReference type="Gene3D" id="3.40.1010.10">
    <property type="entry name" value="Cobalt-precorrin-4 Transmethylase, Domain 1"/>
    <property type="match status" value="1"/>
</dbReference>
<dbReference type="EMBL" id="CAEZWU010000246">
    <property type="protein sequence ID" value="CAB4679574.1"/>
    <property type="molecule type" value="Genomic_DNA"/>
</dbReference>
<organism evidence="7">
    <name type="scientific">freshwater metagenome</name>
    <dbReference type="NCBI Taxonomy" id="449393"/>
    <lineage>
        <taxon>unclassified sequences</taxon>
        <taxon>metagenomes</taxon>
        <taxon>ecological metagenomes</taxon>
    </lineage>
</organism>
<proteinExistence type="inferred from homology"/>
<dbReference type="GO" id="GO:0006364">
    <property type="term" value="P:rRNA processing"/>
    <property type="evidence" value="ECO:0007669"/>
    <property type="project" value="UniProtKB-KW"/>
</dbReference>
<gene>
    <name evidence="7" type="ORF">UFOPK2292_01331</name>
</gene>
<dbReference type="FunFam" id="3.40.1010.10:FF:000007">
    <property type="entry name" value="Ribosomal RNA small subunit methyltransferase I"/>
    <property type="match status" value="1"/>
</dbReference>
<dbReference type="PANTHER" id="PTHR46111:SF1">
    <property type="entry name" value="RIBOSOMAL RNA SMALL SUBUNIT METHYLTRANSFERASE I"/>
    <property type="match status" value="1"/>
</dbReference>
<sequence>MSKDPKTKSETEIAIRSAGSLVLVATPIGNLGDMTQRAIEALQNADVICCEDTRHSGKLLAHFGVTGKKLIVINEHTEYDAREEIVSLVSSGSTVALVTDAGTPGISDPGERLVVAVVEAGGNVTAVPGASALTMALVISGLPTSRFVFEGFLPRSGAERTDRLAMTTTESRTIVLYEAPHRLAKTLSDLTTACGAMRRVVLARELTKLHEQIWRGTLQDANMLVAATEPRGEYVIILEPAKPPAPPTDEELVAAIKAEIAKGVSRKDSAARVSARFGVAKRHVYELALQVRDDN</sequence>
<keyword evidence="4" id="KW-0808">Transferase</keyword>
<keyword evidence="5" id="KW-0949">S-adenosyl-L-methionine</keyword>
<dbReference type="InterPro" id="IPR000878">
    <property type="entry name" value="4pyrrol_Mease"/>
</dbReference>
<keyword evidence="2" id="KW-0698">rRNA processing</keyword>
<reference evidence="7" key="1">
    <citation type="submission" date="2020-05" db="EMBL/GenBank/DDBJ databases">
        <authorList>
            <person name="Chiriac C."/>
            <person name="Salcher M."/>
            <person name="Ghai R."/>
            <person name="Kavagutti S V."/>
        </authorList>
    </citation>
    <scope>NUCLEOTIDE SEQUENCE</scope>
</reference>
<dbReference type="FunFam" id="3.30.950.10:FF:000002">
    <property type="entry name" value="Ribosomal RNA small subunit methyltransferase I"/>
    <property type="match status" value="1"/>
</dbReference>
<evidence type="ECO:0000259" key="6">
    <source>
        <dbReference type="Pfam" id="PF00590"/>
    </source>
</evidence>
<evidence type="ECO:0000256" key="2">
    <source>
        <dbReference type="ARBA" id="ARBA00022552"/>
    </source>
</evidence>
<name>A0A6J6N3X3_9ZZZZ</name>
<feature type="domain" description="Tetrapyrrole methylase" evidence="6">
    <location>
        <begin position="21"/>
        <end position="221"/>
    </location>
</feature>
<keyword evidence="3" id="KW-0489">Methyltransferase</keyword>
<protein>
    <submittedName>
        <fullName evidence="7">Unannotated protein</fullName>
    </submittedName>
</protein>
<dbReference type="Gene3D" id="3.30.950.10">
    <property type="entry name" value="Methyltransferase, Cobalt-precorrin-4 Transmethylase, Domain 2"/>
    <property type="match status" value="1"/>
</dbReference>
<dbReference type="Pfam" id="PF00590">
    <property type="entry name" value="TP_methylase"/>
    <property type="match status" value="1"/>
</dbReference>
<dbReference type="NCBIfam" id="TIGR00096">
    <property type="entry name" value="16S rRNA (cytidine(1402)-2'-O)-methyltransferase"/>
    <property type="match status" value="1"/>
</dbReference>